<organism evidence="1 2">
    <name type="scientific">Aegilops tauschii subsp. strangulata</name>
    <name type="common">Goatgrass</name>
    <dbReference type="NCBI Taxonomy" id="200361"/>
    <lineage>
        <taxon>Eukaryota</taxon>
        <taxon>Viridiplantae</taxon>
        <taxon>Streptophyta</taxon>
        <taxon>Embryophyta</taxon>
        <taxon>Tracheophyta</taxon>
        <taxon>Spermatophyta</taxon>
        <taxon>Magnoliopsida</taxon>
        <taxon>Liliopsida</taxon>
        <taxon>Poales</taxon>
        <taxon>Poaceae</taxon>
        <taxon>BOP clade</taxon>
        <taxon>Pooideae</taxon>
        <taxon>Triticodae</taxon>
        <taxon>Triticeae</taxon>
        <taxon>Triticinae</taxon>
        <taxon>Aegilops</taxon>
    </lineage>
</organism>
<keyword evidence="2" id="KW-1185">Reference proteome</keyword>
<reference evidence="2" key="1">
    <citation type="journal article" date="2014" name="Science">
        <title>Ancient hybridizations among the ancestral genomes of bread wheat.</title>
        <authorList>
            <consortium name="International Wheat Genome Sequencing Consortium,"/>
            <person name="Marcussen T."/>
            <person name="Sandve S.R."/>
            <person name="Heier L."/>
            <person name="Spannagl M."/>
            <person name="Pfeifer M."/>
            <person name="Jakobsen K.S."/>
            <person name="Wulff B.B."/>
            <person name="Steuernagel B."/>
            <person name="Mayer K.F."/>
            <person name="Olsen O.A."/>
        </authorList>
    </citation>
    <scope>NUCLEOTIDE SEQUENCE [LARGE SCALE GENOMIC DNA]</scope>
    <source>
        <strain evidence="2">cv. AL8/78</strain>
    </source>
</reference>
<name>A0A453MNC8_AEGTS</name>
<reference evidence="1" key="5">
    <citation type="journal article" date="2021" name="G3 (Bethesda)">
        <title>Aegilops tauschii genome assembly Aet v5.0 features greater sequence contiguity and improved annotation.</title>
        <authorList>
            <person name="Wang L."/>
            <person name="Zhu T."/>
            <person name="Rodriguez J.C."/>
            <person name="Deal K.R."/>
            <person name="Dubcovsky J."/>
            <person name="McGuire P.E."/>
            <person name="Lux T."/>
            <person name="Spannagl M."/>
            <person name="Mayer K.F.X."/>
            <person name="Baldrich P."/>
            <person name="Meyers B.C."/>
            <person name="Huo N."/>
            <person name="Gu Y.Q."/>
            <person name="Zhou H."/>
            <person name="Devos K.M."/>
            <person name="Bennetzen J.L."/>
            <person name="Unver T."/>
            <person name="Budak H."/>
            <person name="Gulick P.J."/>
            <person name="Galiba G."/>
            <person name="Kalapos B."/>
            <person name="Nelson D.R."/>
            <person name="Li P."/>
            <person name="You F.M."/>
            <person name="Luo M.C."/>
            <person name="Dvorak J."/>
        </authorList>
    </citation>
    <scope>NUCLEOTIDE SEQUENCE [LARGE SCALE GENOMIC DNA]</scope>
    <source>
        <strain evidence="1">cv. AL8/78</strain>
    </source>
</reference>
<evidence type="ECO:0000313" key="2">
    <source>
        <dbReference type="Proteomes" id="UP000015105"/>
    </source>
</evidence>
<evidence type="ECO:0000313" key="1">
    <source>
        <dbReference type="EnsemblPlants" id="AET6Gv20002800.4"/>
    </source>
</evidence>
<reference evidence="1" key="4">
    <citation type="submission" date="2019-03" db="UniProtKB">
        <authorList>
            <consortium name="EnsemblPlants"/>
        </authorList>
    </citation>
    <scope>IDENTIFICATION</scope>
</reference>
<dbReference type="Proteomes" id="UP000015105">
    <property type="component" value="Chromosome 6D"/>
</dbReference>
<accession>A0A453MNC8</accession>
<reference evidence="2" key="2">
    <citation type="journal article" date="2017" name="Nat. Plants">
        <title>The Aegilops tauschii genome reveals multiple impacts of transposons.</title>
        <authorList>
            <person name="Zhao G."/>
            <person name="Zou C."/>
            <person name="Li K."/>
            <person name="Wang K."/>
            <person name="Li T."/>
            <person name="Gao L."/>
            <person name="Zhang X."/>
            <person name="Wang H."/>
            <person name="Yang Z."/>
            <person name="Liu X."/>
            <person name="Jiang W."/>
            <person name="Mao L."/>
            <person name="Kong X."/>
            <person name="Jiao Y."/>
            <person name="Jia J."/>
        </authorList>
    </citation>
    <scope>NUCLEOTIDE SEQUENCE [LARGE SCALE GENOMIC DNA]</scope>
    <source>
        <strain evidence="2">cv. AL8/78</strain>
    </source>
</reference>
<dbReference type="Gramene" id="AET6Gv20002800.4">
    <property type="protein sequence ID" value="AET6Gv20002800.4"/>
    <property type="gene ID" value="AET6Gv20002800"/>
</dbReference>
<dbReference type="EnsemblPlants" id="AET6Gv20002800.4">
    <property type="protein sequence ID" value="AET6Gv20002800.4"/>
    <property type="gene ID" value="AET6Gv20002800"/>
</dbReference>
<dbReference type="AlphaFoldDB" id="A0A453MNC8"/>
<reference evidence="1" key="3">
    <citation type="journal article" date="2017" name="Nature">
        <title>Genome sequence of the progenitor of the wheat D genome Aegilops tauschii.</title>
        <authorList>
            <person name="Luo M.C."/>
            <person name="Gu Y.Q."/>
            <person name="Puiu D."/>
            <person name="Wang H."/>
            <person name="Twardziok S.O."/>
            <person name="Deal K.R."/>
            <person name="Huo N."/>
            <person name="Zhu T."/>
            <person name="Wang L."/>
            <person name="Wang Y."/>
            <person name="McGuire P.E."/>
            <person name="Liu S."/>
            <person name="Long H."/>
            <person name="Ramasamy R.K."/>
            <person name="Rodriguez J.C."/>
            <person name="Van S.L."/>
            <person name="Yuan L."/>
            <person name="Wang Z."/>
            <person name="Xia Z."/>
            <person name="Xiao L."/>
            <person name="Anderson O.D."/>
            <person name="Ouyang S."/>
            <person name="Liang Y."/>
            <person name="Zimin A.V."/>
            <person name="Pertea G."/>
            <person name="Qi P."/>
            <person name="Bennetzen J.L."/>
            <person name="Dai X."/>
            <person name="Dawson M.W."/>
            <person name="Muller H.G."/>
            <person name="Kugler K."/>
            <person name="Rivarola-Duarte L."/>
            <person name="Spannagl M."/>
            <person name="Mayer K.F.X."/>
            <person name="Lu F.H."/>
            <person name="Bevan M.W."/>
            <person name="Leroy P."/>
            <person name="Li P."/>
            <person name="You F.M."/>
            <person name="Sun Q."/>
            <person name="Liu Z."/>
            <person name="Lyons E."/>
            <person name="Wicker T."/>
            <person name="Salzberg S.L."/>
            <person name="Devos K.M."/>
            <person name="Dvorak J."/>
        </authorList>
    </citation>
    <scope>NUCLEOTIDE SEQUENCE [LARGE SCALE GENOMIC DNA]</scope>
    <source>
        <strain evidence="1">cv. AL8/78</strain>
    </source>
</reference>
<proteinExistence type="predicted"/>
<protein>
    <submittedName>
        <fullName evidence="1">Uncharacterized protein</fullName>
    </submittedName>
</protein>
<sequence length="76" mass="8186">MQILANPPTTHTCVGTALRAWPDLCSALNLPRTVPTPAKASCACPHFLGLCLFLCLAVNIIRCVTSPTYTTERMPT</sequence>